<evidence type="ECO:0000313" key="2">
    <source>
        <dbReference type="EMBL" id="MDT8898098.1"/>
    </source>
</evidence>
<feature type="region of interest" description="Disordered" evidence="1">
    <location>
        <begin position="1"/>
        <end position="32"/>
    </location>
</feature>
<protein>
    <submittedName>
        <fullName evidence="2">WD40 repeat domain-containing protein</fullName>
    </submittedName>
</protein>
<organism evidence="2 3">
    <name type="scientific">Thermanaerothrix solaris</name>
    <dbReference type="NCBI Taxonomy" id="3058434"/>
    <lineage>
        <taxon>Bacteria</taxon>
        <taxon>Bacillati</taxon>
        <taxon>Chloroflexota</taxon>
        <taxon>Anaerolineae</taxon>
        <taxon>Anaerolineales</taxon>
        <taxon>Anaerolineaceae</taxon>
        <taxon>Thermanaerothrix</taxon>
    </lineage>
</organism>
<dbReference type="InterPro" id="IPR015943">
    <property type="entry name" value="WD40/YVTN_repeat-like_dom_sf"/>
</dbReference>
<dbReference type="Proteomes" id="UP001254165">
    <property type="component" value="Unassembled WGS sequence"/>
</dbReference>
<dbReference type="SUPFAM" id="SSF82171">
    <property type="entry name" value="DPP6 N-terminal domain-like"/>
    <property type="match status" value="1"/>
</dbReference>
<evidence type="ECO:0000313" key="3">
    <source>
        <dbReference type="Proteomes" id="UP001254165"/>
    </source>
</evidence>
<name>A0ABU3NPH5_9CHLR</name>
<dbReference type="RefSeq" id="WP_315624744.1">
    <property type="nucleotide sequence ID" value="NZ_JAUHMF010000001.1"/>
</dbReference>
<feature type="compositionally biased region" description="Pro residues" evidence="1">
    <location>
        <begin position="21"/>
        <end position="32"/>
    </location>
</feature>
<gene>
    <name evidence="2" type="ORF">QYE77_07430</name>
</gene>
<proteinExistence type="predicted"/>
<sequence>MPLSSPSPQPPTPTLSMAPITAPPTPALPPPAALRVDQPFALGRGGLLAAAFLPEGQGVVLGWAHGLSWHTLHPTDRGLELRERGYRDLAAPLRALALHPRGIAAAAALEDGRVAVLTLADGAMQTYPVTAPGAFTCGLAWSPRGDTLAVQCIRPGQGDPIFLLDLTSGSVVSVPDSTISSSTTPWPQWTPDGQAVLLAALGEPCPRFLDRVSGEPRLTLQAAGECLSPYALAWTPGGRALAVGTAEGVTLLDGRSAAVLGQFEGAAAVFAPPPYLLPTQRLVYSTRGTRLAALGATGMGDIPTQVWEVSTRRHLADLSHEGAPPLALTFDPADEGALLLFYADGRLTRWPYAQREAAEQVLYRVAVNWPQLPLTTSADGRWVAADLTTGGAALWAVAAGDQPTLRFEAPLQHPVLSPDAEWVLLAYPPHDSNLLYRRSDGYLTLTLPGARRAPQGAAFSPDGRRLAYGDGARLRVVRLPEGVEEAVLEGFPSHQVITRVLWSADGRALAAASGVPGREEAGTLYVWQKGLEGTWWLKGESQSVRTTNPAPALAAFSPQGHWVALEVMPTYEASAIRVRVVDLIQGAVVLDLPEQALIGWVDAHTLLTHAAQNDTRLYLWDVPGGRHAPAAVTARGDEAYLPLRGVLARPNLERPQVGRRIEILALNGKRLADLAVGDDVVGLVWTGNGSHLLALTVSGALWAWPLGWE</sequence>
<accession>A0ABU3NPH5</accession>
<comment type="caution">
    <text evidence="2">The sequence shown here is derived from an EMBL/GenBank/DDBJ whole genome shotgun (WGS) entry which is preliminary data.</text>
</comment>
<feature type="compositionally biased region" description="Pro residues" evidence="1">
    <location>
        <begin position="1"/>
        <end position="13"/>
    </location>
</feature>
<dbReference type="Gene3D" id="2.120.10.30">
    <property type="entry name" value="TolB, C-terminal domain"/>
    <property type="match status" value="1"/>
</dbReference>
<evidence type="ECO:0000256" key="1">
    <source>
        <dbReference type="SAM" id="MobiDB-lite"/>
    </source>
</evidence>
<keyword evidence="3" id="KW-1185">Reference proteome</keyword>
<reference evidence="2 3" key="1">
    <citation type="submission" date="2023-07" db="EMBL/GenBank/DDBJ databases">
        <title>Novel species of Thermanaerothrix with wide hydrolytic capabilities.</title>
        <authorList>
            <person name="Zayulina K.S."/>
            <person name="Podosokorskaya O.A."/>
            <person name="Elcheninov A.G."/>
        </authorList>
    </citation>
    <scope>NUCLEOTIDE SEQUENCE [LARGE SCALE GENOMIC DNA]</scope>
    <source>
        <strain evidence="2 3">4228-RoL</strain>
    </source>
</reference>
<dbReference type="Gene3D" id="2.130.10.10">
    <property type="entry name" value="YVTN repeat-like/Quinoprotein amine dehydrogenase"/>
    <property type="match status" value="2"/>
</dbReference>
<dbReference type="EMBL" id="JAUHMF010000001">
    <property type="protein sequence ID" value="MDT8898098.1"/>
    <property type="molecule type" value="Genomic_DNA"/>
</dbReference>
<dbReference type="InterPro" id="IPR011042">
    <property type="entry name" value="6-blade_b-propeller_TolB-like"/>
</dbReference>